<evidence type="ECO:0000313" key="3">
    <source>
        <dbReference type="EMBL" id="MBA0087187.1"/>
    </source>
</evidence>
<evidence type="ECO:0000259" key="2">
    <source>
        <dbReference type="Pfam" id="PF25954"/>
    </source>
</evidence>
<comment type="similarity">
    <text evidence="1">Belongs to the membrane fusion protein (MFP) (TC 8.A.1) family.</text>
</comment>
<dbReference type="NCBIfam" id="TIGR01730">
    <property type="entry name" value="RND_mfp"/>
    <property type="match status" value="1"/>
</dbReference>
<dbReference type="AlphaFoldDB" id="A0A7V8NTH7"/>
<sequence>MAKAALAQANAALAQAQTSLSYTRIRAPFSGVVTERKADPGTLASPGMPILTLEDTRNYRLEVTVDETDVRLVHRGQSTRVNIDALGSMEISGKVAQIVPAADPGSRSFLVKIELPKDAHPRSGLFGRAEFPRRERFALLIPRTAIIERGQLQGVYVIDSEQIADLHYVTLGRTSSQQLEVLSGLEGGEKIIAAPGDRELGGKRIVARP</sequence>
<dbReference type="PANTHER" id="PTHR30469">
    <property type="entry name" value="MULTIDRUG RESISTANCE PROTEIN MDTA"/>
    <property type="match status" value="1"/>
</dbReference>
<dbReference type="PANTHER" id="PTHR30469:SF15">
    <property type="entry name" value="HLYD FAMILY OF SECRETION PROTEINS"/>
    <property type="match status" value="1"/>
</dbReference>
<dbReference type="GO" id="GO:0015562">
    <property type="term" value="F:efflux transmembrane transporter activity"/>
    <property type="evidence" value="ECO:0007669"/>
    <property type="project" value="TreeGrafter"/>
</dbReference>
<dbReference type="Proteomes" id="UP000567293">
    <property type="component" value="Unassembled WGS sequence"/>
</dbReference>
<keyword evidence="4" id="KW-1185">Reference proteome</keyword>
<dbReference type="GO" id="GO:1990281">
    <property type="term" value="C:efflux pump complex"/>
    <property type="evidence" value="ECO:0007669"/>
    <property type="project" value="TreeGrafter"/>
</dbReference>
<dbReference type="Gene3D" id="2.40.50.100">
    <property type="match status" value="1"/>
</dbReference>
<accession>A0A7V8NTH7</accession>
<protein>
    <submittedName>
        <fullName evidence="3">Efflux RND transporter periplasmic adaptor subunit</fullName>
    </submittedName>
</protein>
<evidence type="ECO:0000313" key="4">
    <source>
        <dbReference type="Proteomes" id="UP000567293"/>
    </source>
</evidence>
<evidence type="ECO:0000256" key="1">
    <source>
        <dbReference type="ARBA" id="ARBA00009477"/>
    </source>
</evidence>
<comment type="caution">
    <text evidence="3">The sequence shown here is derived from an EMBL/GenBank/DDBJ whole genome shotgun (WGS) entry which is preliminary data.</text>
</comment>
<proteinExistence type="inferred from homology"/>
<dbReference type="Pfam" id="PF25954">
    <property type="entry name" value="Beta-barrel_RND_2"/>
    <property type="match status" value="1"/>
</dbReference>
<dbReference type="Gene3D" id="2.40.420.20">
    <property type="match status" value="1"/>
</dbReference>
<dbReference type="EMBL" id="JACDQQ010001872">
    <property type="protein sequence ID" value="MBA0087187.1"/>
    <property type="molecule type" value="Genomic_DNA"/>
</dbReference>
<name>A0A7V8NTH7_9BACT</name>
<dbReference type="InterPro" id="IPR006143">
    <property type="entry name" value="RND_pump_MFP"/>
</dbReference>
<gene>
    <name evidence="3" type="ORF">HRJ53_19560</name>
</gene>
<feature type="domain" description="CusB-like beta-barrel" evidence="2">
    <location>
        <begin position="61"/>
        <end position="126"/>
    </location>
</feature>
<dbReference type="Gene3D" id="2.40.30.170">
    <property type="match status" value="1"/>
</dbReference>
<dbReference type="SUPFAM" id="SSF111369">
    <property type="entry name" value="HlyD-like secretion proteins"/>
    <property type="match status" value="1"/>
</dbReference>
<organism evidence="3 4">
    <name type="scientific">Candidatus Acidiferrum panamense</name>
    <dbReference type="NCBI Taxonomy" id="2741543"/>
    <lineage>
        <taxon>Bacteria</taxon>
        <taxon>Pseudomonadati</taxon>
        <taxon>Acidobacteriota</taxon>
        <taxon>Terriglobia</taxon>
        <taxon>Candidatus Acidiferrales</taxon>
        <taxon>Candidatus Acidiferrum</taxon>
    </lineage>
</organism>
<reference evidence="3" key="1">
    <citation type="submission" date="2020-06" db="EMBL/GenBank/DDBJ databases">
        <title>Legume-microbial interactions unlock mineral nutrients during tropical forest succession.</title>
        <authorList>
            <person name="Epihov D.Z."/>
        </authorList>
    </citation>
    <scope>NUCLEOTIDE SEQUENCE [LARGE SCALE GENOMIC DNA]</scope>
    <source>
        <strain evidence="3">Pan2503</strain>
    </source>
</reference>
<dbReference type="InterPro" id="IPR058792">
    <property type="entry name" value="Beta-barrel_RND_2"/>
</dbReference>